<keyword evidence="3" id="KW-0813">Transport</keyword>
<organism evidence="15">
    <name type="scientific">Fagus sylvatica</name>
    <name type="common">Beechnut</name>
    <dbReference type="NCBI Taxonomy" id="28930"/>
    <lineage>
        <taxon>Eukaryota</taxon>
        <taxon>Viridiplantae</taxon>
        <taxon>Streptophyta</taxon>
        <taxon>Embryophyta</taxon>
        <taxon>Tracheophyta</taxon>
        <taxon>Spermatophyta</taxon>
        <taxon>Magnoliopsida</taxon>
        <taxon>eudicotyledons</taxon>
        <taxon>Gunneridae</taxon>
        <taxon>Pentapetalae</taxon>
        <taxon>rosids</taxon>
        <taxon>fabids</taxon>
        <taxon>Fagales</taxon>
        <taxon>Fagaceae</taxon>
        <taxon>Fagus</taxon>
    </lineage>
</organism>
<keyword evidence="9 12" id="KW-0472">Membrane</keyword>
<feature type="transmembrane region" description="Helical" evidence="12">
    <location>
        <begin position="327"/>
        <end position="345"/>
    </location>
</feature>
<evidence type="ECO:0000256" key="10">
    <source>
        <dbReference type="ARBA" id="ARBA00023180"/>
    </source>
</evidence>
<feature type="region of interest" description="Disordered" evidence="11">
    <location>
        <begin position="633"/>
        <end position="681"/>
    </location>
</feature>
<feature type="transmembrane region" description="Helical" evidence="12">
    <location>
        <begin position="64"/>
        <end position="88"/>
    </location>
</feature>
<evidence type="ECO:0000256" key="12">
    <source>
        <dbReference type="SAM" id="Phobius"/>
    </source>
</evidence>
<feature type="compositionally biased region" description="Polar residues" evidence="11">
    <location>
        <begin position="12"/>
        <end position="21"/>
    </location>
</feature>
<comment type="similarity">
    <text evidence="2">Belongs to the ABC transporter superfamily. ABCB family. Multidrug resistance exporter (TC 3.A.1.201) subfamily.</text>
</comment>
<dbReference type="Pfam" id="PF00005">
    <property type="entry name" value="ABC_tran"/>
    <property type="match status" value="2"/>
</dbReference>
<keyword evidence="4 12" id="KW-0812">Transmembrane</keyword>
<comment type="subcellular location">
    <subcellularLocation>
        <location evidence="1">Cell membrane</location>
        <topology evidence="1">Multi-pass membrane protein</topology>
    </subcellularLocation>
</comment>
<dbReference type="FunFam" id="3.40.50.300:FF:000066">
    <property type="entry name" value="ABC transporter B family member 1"/>
    <property type="match status" value="2"/>
</dbReference>
<evidence type="ECO:0000256" key="2">
    <source>
        <dbReference type="ARBA" id="ARBA00007577"/>
    </source>
</evidence>
<dbReference type="CDD" id="cd18577">
    <property type="entry name" value="ABC_6TM_Pgp_ABCB1_D1_like"/>
    <property type="match status" value="1"/>
</dbReference>
<dbReference type="InterPro" id="IPR003439">
    <property type="entry name" value="ABC_transporter-like_ATP-bd"/>
</dbReference>
<feature type="transmembrane region" description="Helical" evidence="12">
    <location>
        <begin position="116"/>
        <end position="136"/>
    </location>
</feature>
<feature type="compositionally biased region" description="Low complexity" evidence="11">
    <location>
        <begin position="651"/>
        <end position="681"/>
    </location>
</feature>
<feature type="transmembrane region" description="Helical" evidence="12">
    <location>
        <begin position="211"/>
        <end position="235"/>
    </location>
</feature>
<dbReference type="SUPFAM" id="SSF90123">
    <property type="entry name" value="ABC transporter transmembrane region"/>
    <property type="match status" value="2"/>
</dbReference>
<gene>
    <name evidence="15" type="ORF">FSB_LOCUS23158</name>
</gene>
<keyword evidence="7" id="KW-0067">ATP-binding</keyword>
<dbReference type="FunFam" id="1.20.1560.10:FF:000009">
    <property type="entry name" value="ABC transporter B family member 1"/>
    <property type="match status" value="1"/>
</dbReference>
<dbReference type="GO" id="GO:0005886">
    <property type="term" value="C:plasma membrane"/>
    <property type="evidence" value="ECO:0007669"/>
    <property type="project" value="UniProtKB-SubCell"/>
</dbReference>
<feature type="domain" description="ABC transmembrane type-1" evidence="14">
    <location>
        <begin position="68"/>
        <end position="356"/>
    </location>
</feature>
<evidence type="ECO:0000256" key="4">
    <source>
        <dbReference type="ARBA" id="ARBA00022692"/>
    </source>
</evidence>
<feature type="domain" description="ABC transmembrane type-1" evidence="14">
    <location>
        <begin position="738"/>
        <end position="1022"/>
    </location>
</feature>
<feature type="transmembrane region" description="Helical" evidence="12">
    <location>
        <begin position="292"/>
        <end position="315"/>
    </location>
</feature>
<name>A0A2N9FXE8_FAGSY</name>
<keyword evidence="8 12" id="KW-1133">Transmembrane helix</keyword>
<evidence type="ECO:0000256" key="11">
    <source>
        <dbReference type="SAM" id="MobiDB-lite"/>
    </source>
</evidence>
<feature type="transmembrane region" description="Helical" evidence="12">
    <location>
        <begin position="776"/>
        <end position="794"/>
    </location>
</feature>
<dbReference type="InterPro" id="IPR039421">
    <property type="entry name" value="Type_1_exporter"/>
</dbReference>
<dbReference type="GO" id="GO:0016887">
    <property type="term" value="F:ATP hydrolysis activity"/>
    <property type="evidence" value="ECO:0007669"/>
    <property type="project" value="InterPro"/>
</dbReference>
<evidence type="ECO:0000259" key="13">
    <source>
        <dbReference type="PROSITE" id="PS50893"/>
    </source>
</evidence>
<dbReference type="InterPro" id="IPR017871">
    <property type="entry name" value="ABC_transporter-like_CS"/>
</dbReference>
<evidence type="ECO:0000256" key="1">
    <source>
        <dbReference type="ARBA" id="ARBA00004651"/>
    </source>
</evidence>
<dbReference type="Gene3D" id="1.20.1560.10">
    <property type="entry name" value="ABC transporter type 1, transmembrane domain"/>
    <property type="match status" value="1"/>
</dbReference>
<feature type="transmembrane region" description="Helical" evidence="12">
    <location>
        <begin position="862"/>
        <end position="892"/>
    </location>
</feature>
<evidence type="ECO:0000256" key="7">
    <source>
        <dbReference type="ARBA" id="ARBA00022840"/>
    </source>
</evidence>
<dbReference type="Gene3D" id="3.40.50.300">
    <property type="entry name" value="P-loop containing nucleotide triphosphate hydrolases"/>
    <property type="match status" value="2"/>
</dbReference>
<dbReference type="GO" id="GO:0005743">
    <property type="term" value="C:mitochondrial inner membrane"/>
    <property type="evidence" value="ECO:0007669"/>
    <property type="project" value="TreeGrafter"/>
</dbReference>
<evidence type="ECO:0000256" key="5">
    <source>
        <dbReference type="ARBA" id="ARBA00022737"/>
    </source>
</evidence>
<dbReference type="InterPro" id="IPR027417">
    <property type="entry name" value="P-loop_NTPase"/>
</dbReference>
<dbReference type="PANTHER" id="PTHR43394:SF16">
    <property type="entry name" value="ABC TRANSPORTER B FAMILY MEMBER 4-LIKE ISOFORM X1"/>
    <property type="match status" value="1"/>
</dbReference>
<sequence>MAVEGGKEGDKGTNNATTSNGDAEGEKAFVIDGDQQDSQKSKGDEKTQTVPIYKLFSFADSTDIALMIFGTIGAVGSGLGMPIMTILFGQMINGFGNNQADTAVIVDVISKVALKFVYLAVGIGCAACLQVMCWMVTGARQAARIRGLYLKTILRQDVAFFDKETNTGEVVGRMSGDTVLIQDAMGEKVGKCIQLTSTFVGGFTIAFVQGWLLTIVLCSAIPLLVMAGASVAMIISKMASRGQSAYASASIIVEQTIGAIKTVASFTGEKQAVTNYKKFLVHAYKSGVDEGLAAGVGIGTVMLVVFCTYSLAVYFGTKLTLEKGYSGGQVMNVIIAVLTASMSLGQASPCLSAFAAGRAAAFKMFETIERKPEIDSFDRSGKVLDDIHGDIELRDIYFSYPTRPDEQIFNGFSLSIPSGTTTALVGESGSGKSTVVSLIERFYDPQVGEVLIDNINLKEFQLKWIRGKIGLVSQEPVLFASSIKDNIVYGKEGATIEEIRAAIELANAAKFIDKLPQGLDTMVGEHGTQLSGGQKQRIAIARAILKDPRILLLDEATSALDAESEKVVQEALDRIMVNRTTVIVAHRLSTVRNADMIAVIHRGKMVEKGSHSELLKDPNGAYSQLIRLQDVKKESMHAADDQNKSEITMESFRQSSLRQSSQRASFPRSLSRGSSGRANSSRHSFSIAFGVPTGLDVTADTAVTEPDTPTVAPKKSLKVPIRRLAYLNKPEIPVLLSGTVAAIISGVILPIFGLLVSSVIKTFFEPPHERRKDSKFWSLMFIVLGVASFLSSPARSYFFSVAGCKLIERIRSLCFEKVVRMEIGWFDEPENSSGAIGARLSADAATVRALVGDALGQIVQSIASIVAGLVIAFVASWQLALIILALVPLLGVNGYVQRRSMRGFSADAKAMYEDASQIANDAVGSIRTVASFCAEEKVMQLYEERCKGPVKAGIKEGLISGIGFGISFFLLYNVYATSFYAGAQLIKHGQTSFSAVFRVFFALTMAATAVTQSSSFSTDTQKAKIATASIFAIIDRKSEIDPSDESGTTLDNVKGEIELHHVSFKYPSRPDIQIFRDLKLAIPAGKTVALVGESGSGKSTVIALLERFYDPDSGHITLDGIEIQKFKLKWLRQQMGLVSQEPVLFNDTIRANIAYGKGGNATEAEIIAAAEMANAHRFISGLQKGYDTVVGERGVQLSGGQKQRVAIARAIIKNPKILLLDEATSALDAESERVVQDALDRVMVSRTTVVVAHRLSTIKNADLIAVVKNGVIAEKGRHETLINIHDGVYASLVALHTSAATV</sequence>
<accession>A0A2N9FXE8</accession>
<dbReference type="InterPro" id="IPR003593">
    <property type="entry name" value="AAA+_ATPase"/>
</dbReference>
<feature type="transmembrane region" description="Helical" evidence="12">
    <location>
        <begin position="732"/>
        <end position="756"/>
    </location>
</feature>
<keyword evidence="10" id="KW-0325">Glycoprotein</keyword>
<dbReference type="SUPFAM" id="SSF52540">
    <property type="entry name" value="P-loop containing nucleoside triphosphate hydrolases"/>
    <property type="match status" value="2"/>
</dbReference>
<evidence type="ECO:0000313" key="15">
    <source>
        <dbReference type="EMBL" id="SPC95276.1"/>
    </source>
</evidence>
<dbReference type="SMART" id="SM00382">
    <property type="entry name" value="AAA"/>
    <property type="match status" value="2"/>
</dbReference>
<feature type="domain" description="ABC transporter" evidence="13">
    <location>
        <begin position="1057"/>
        <end position="1294"/>
    </location>
</feature>
<dbReference type="Pfam" id="PF00664">
    <property type="entry name" value="ABC_membrane"/>
    <property type="match status" value="2"/>
</dbReference>
<feature type="compositionally biased region" description="Basic and acidic residues" evidence="11">
    <location>
        <begin position="1"/>
        <end position="11"/>
    </location>
</feature>
<dbReference type="PROSITE" id="PS50893">
    <property type="entry name" value="ABC_TRANSPORTER_2"/>
    <property type="match status" value="2"/>
</dbReference>
<dbReference type="FunFam" id="1.20.1560.10:FF:000025">
    <property type="entry name" value="ABC transporter B family member 9"/>
    <property type="match status" value="1"/>
</dbReference>
<feature type="transmembrane region" description="Helical" evidence="12">
    <location>
        <begin position="957"/>
        <end position="975"/>
    </location>
</feature>
<dbReference type="GO" id="GO:0015421">
    <property type="term" value="F:ABC-type oligopeptide transporter activity"/>
    <property type="evidence" value="ECO:0007669"/>
    <property type="project" value="TreeGrafter"/>
</dbReference>
<dbReference type="PROSITE" id="PS50929">
    <property type="entry name" value="ABC_TM1F"/>
    <property type="match status" value="2"/>
</dbReference>
<dbReference type="InterPro" id="IPR011527">
    <property type="entry name" value="ABC1_TM_dom"/>
</dbReference>
<protein>
    <submittedName>
        <fullName evidence="15">Uncharacterized protein</fullName>
    </submittedName>
</protein>
<keyword evidence="6" id="KW-0547">Nucleotide-binding</keyword>
<evidence type="ECO:0000256" key="8">
    <source>
        <dbReference type="ARBA" id="ARBA00022989"/>
    </source>
</evidence>
<dbReference type="CDD" id="cd18578">
    <property type="entry name" value="ABC_6TM_Pgp_ABCB1_D2_like"/>
    <property type="match status" value="1"/>
</dbReference>
<evidence type="ECO:0000259" key="14">
    <source>
        <dbReference type="PROSITE" id="PS50929"/>
    </source>
</evidence>
<dbReference type="GO" id="GO:0010328">
    <property type="term" value="F:auxin influx transmembrane transporter activity"/>
    <property type="evidence" value="ECO:0007669"/>
    <property type="project" value="UniProtKB-ARBA"/>
</dbReference>
<dbReference type="GO" id="GO:0005524">
    <property type="term" value="F:ATP binding"/>
    <property type="evidence" value="ECO:0007669"/>
    <property type="project" value="UniProtKB-KW"/>
</dbReference>
<dbReference type="CDD" id="cd03249">
    <property type="entry name" value="ABC_MTABC3_MDL1_MDL2"/>
    <property type="match status" value="2"/>
</dbReference>
<reference evidence="15" key="1">
    <citation type="submission" date="2018-02" db="EMBL/GenBank/DDBJ databases">
        <authorList>
            <person name="Cohen D.B."/>
            <person name="Kent A.D."/>
        </authorList>
    </citation>
    <scope>NUCLEOTIDE SEQUENCE</scope>
</reference>
<proteinExistence type="inferred from homology"/>
<evidence type="ECO:0000256" key="6">
    <source>
        <dbReference type="ARBA" id="ARBA00022741"/>
    </source>
</evidence>
<dbReference type="GO" id="GO:0090374">
    <property type="term" value="P:oligopeptide export from mitochondrion"/>
    <property type="evidence" value="ECO:0007669"/>
    <property type="project" value="TreeGrafter"/>
</dbReference>
<dbReference type="GO" id="GO:0010329">
    <property type="term" value="F:auxin efflux transmembrane transporter activity"/>
    <property type="evidence" value="ECO:0007669"/>
    <property type="project" value="UniProtKB-ARBA"/>
</dbReference>
<feature type="region of interest" description="Disordered" evidence="11">
    <location>
        <begin position="1"/>
        <end position="45"/>
    </location>
</feature>
<dbReference type="InterPro" id="IPR036640">
    <property type="entry name" value="ABC1_TM_sf"/>
</dbReference>
<evidence type="ECO:0000256" key="3">
    <source>
        <dbReference type="ARBA" id="ARBA00022448"/>
    </source>
</evidence>
<feature type="compositionally biased region" description="Basic and acidic residues" evidence="11">
    <location>
        <begin position="633"/>
        <end position="644"/>
    </location>
</feature>
<keyword evidence="5" id="KW-0677">Repeat</keyword>
<dbReference type="PROSITE" id="PS00211">
    <property type="entry name" value="ABC_TRANSPORTER_1"/>
    <property type="match status" value="2"/>
</dbReference>
<feature type="transmembrane region" description="Helical" evidence="12">
    <location>
        <begin position="995"/>
        <end position="1016"/>
    </location>
</feature>
<dbReference type="PANTHER" id="PTHR43394">
    <property type="entry name" value="ATP-DEPENDENT PERMEASE MDL1, MITOCHONDRIAL"/>
    <property type="match status" value="1"/>
</dbReference>
<feature type="domain" description="ABC transporter" evidence="13">
    <location>
        <begin position="391"/>
        <end position="627"/>
    </location>
</feature>
<dbReference type="FunFam" id="1.20.1560.10:FF:000044">
    <property type="entry name" value="ABC transporter B family member 9"/>
    <property type="match status" value="1"/>
</dbReference>
<evidence type="ECO:0000256" key="9">
    <source>
        <dbReference type="ARBA" id="ARBA00023136"/>
    </source>
</evidence>
<dbReference type="EMBL" id="OIVN01001557">
    <property type="protein sequence ID" value="SPC95276.1"/>
    <property type="molecule type" value="Genomic_DNA"/>
</dbReference>